<accession>A0A518CPS4</accession>
<evidence type="ECO:0000313" key="3">
    <source>
        <dbReference type="Proteomes" id="UP000317178"/>
    </source>
</evidence>
<dbReference type="PANTHER" id="PTHR43471:SF10">
    <property type="entry name" value="SLL1107 PROTEIN"/>
    <property type="match status" value="1"/>
</dbReference>
<sequence length="314" mass="35251">MGAELALFAQSGPPTLSQILSSPGWIWTGITSVLVLAVFFGMQYFTQMGVIARATAKEAIRQPIFILLLLFGIFFLVLVTFLPFFSLGSDLKMMKDCGLMHILISCLLLAVWTSSTSIANEIEGKTAMTLLSKPVNRRQFIVGKLMGIVNAVFALWLPLSIMFLMLVFYKTIYESRESGESMELRMRFLLTFQMVPGLILILLESIVMASISVAISTRLPMFVNMVVCLVIFILGQLTPILVEQSAFKIEFVQFIAQWLATIIPSLESFNVQTAIQRDRLVPPEYLGWIALYSFLYSSVAMLFAFILFEDRDLA</sequence>
<dbReference type="Pfam" id="PF12679">
    <property type="entry name" value="ABC2_membrane_2"/>
    <property type="match status" value="1"/>
</dbReference>
<feature type="transmembrane region" description="Helical" evidence="1">
    <location>
        <begin position="65"/>
        <end position="86"/>
    </location>
</feature>
<keyword evidence="1" id="KW-0472">Membrane</keyword>
<evidence type="ECO:0000313" key="2">
    <source>
        <dbReference type="EMBL" id="QDU81225.1"/>
    </source>
</evidence>
<dbReference type="Proteomes" id="UP000317178">
    <property type="component" value="Chromosome"/>
</dbReference>
<name>A0A518CPS4_9PLAN</name>
<organism evidence="2 3">
    <name type="scientific">Polystyrenella longa</name>
    <dbReference type="NCBI Taxonomy" id="2528007"/>
    <lineage>
        <taxon>Bacteria</taxon>
        <taxon>Pseudomonadati</taxon>
        <taxon>Planctomycetota</taxon>
        <taxon>Planctomycetia</taxon>
        <taxon>Planctomycetales</taxon>
        <taxon>Planctomycetaceae</taxon>
        <taxon>Polystyrenella</taxon>
    </lineage>
</organism>
<feature type="transmembrane region" description="Helical" evidence="1">
    <location>
        <begin position="222"/>
        <end position="242"/>
    </location>
</feature>
<feature type="transmembrane region" description="Helical" evidence="1">
    <location>
        <begin position="24"/>
        <end position="45"/>
    </location>
</feature>
<keyword evidence="3" id="KW-1185">Reference proteome</keyword>
<dbReference type="AlphaFoldDB" id="A0A518CPS4"/>
<feature type="transmembrane region" description="Helical" evidence="1">
    <location>
        <begin position="98"/>
        <end position="119"/>
    </location>
</feature>
<proteinExistence type="predicted"/>
<keyword evidence="1" id="KW-0812">Transmembrane</keyword>
<feature type="transmembrane region" description="Helical" evidence="1">
    <location>
        <begin position="285"/>
        <end position="308"/>
    </location>
</feature>
<dbReference type="PANTHER" id="PTHR43471">
    <property type="entry name" value="ABC TRANSPORTER PERMEASE"/>
    <property type="match status" value="1"/>
</dbReference>
<dbReference type="KEGG" id="plon:Pla110_29640"/>
<evidence type="ECO:0000256" key="1">
    <source>
        <dbReference type="SAM" id="Phobius"/>
    </source>
</evidence>
<keyword evidence="1" id="KW-1133">Transmembrane helix</keyword>
<gene>
    <name evidence="2" type="ORF">Pla110_29640</name>
</gene>
<dbReference type="EMBL" id="CP036281">
    <property type="protein sequence ID" value="QDU81225.1"/>
    <property type="molecule type" value="Genomic_DNA"/>
</dbReference>
<evidence type="ECO:0008006" key="4">
    <source>
        <dbReference type="Google" id="ProtNLM"/>
    </source>
</evidence>
<protein>
    <recommendedName>
        <fullName evidence="4">ABC-2 family transporter protein</fullName>
    </recommendedName>
</protein>
<dbReference type="RefSeq" id="WP_197440213.1">
    <property type="nucleotide sequence ID" value="NZ_CP036281.1"/>
</dbReference>
<reference evidence="2 3" key="1">
    <citation type="submission" date="2019-02" db="EMBL/GenBank/DDBJ databases">
        <title>Deep-cultivation of Planctomycetes and their phenomic and genomic characterization uncovers novel biology.</title>
        <authorList>
            <person name="Wiegand S."/>
            <person name="Jogler M."/>
            <person name="Boedeker C."/>
            <person name="Pinto D."/>
            <person name="Vollmers J."/>
            <person name="Rivas-Marin E."/>
            <person name="Kohn T."/>
            <person name="Peeters S.H."/>
            <person name="Heuer A."/>
            <person name="Rast P."/>
            <person name="Oberbeckmann S."/>
            <person name="Bunk B."/>
            <person name="Jeske O."/>
            <person name="Meyerdierks A."/>
            <person name="Storesund J.E."/>
            <person name="Kallscheuer N."/>
            <person name="Luecker S."/>
            <person name="Lage O.M."/>
            <person name="Pohl T."/>
            <person name="Merkel B.J."/>
            <person name="Hornburger P."/>
            <person name="Mueller R.-W."/>
            <person name="Bruemmer F."/>
            <person name="Labrenz M."/>
            <person name="Spormann A.M."/>
            <person name="Op den Camp H."/>
            <person name="Overmann J."/>
            <person name="Amann R."/>
            <person name="Jetten M.S.M."/>
            <person name="Mascher T."/>
            <person name="Medema M.H."/>
            <person name="Devos D.P."/>
            <person name="Kaster A.-K."/>
            <person name="Ovreas L."/>
            <person name="Rohde M."/>
            <person name="Galperin M.Y."/>
            <person name="Jogler C."/>
        </authorList>
    </citation>
    <scope>NUCLEOTIDE SEQUENCE [LARGE SCALE GENOMIC DNA]</scope>
    <source>
        <strain evidence="2 3">Pla110</strain>
    </source>
</reference>
<feature type="transmembrane region" description="Helical" evidence="1">
    <location>
        <begin position="140"/>
        <end position="168"/>
    </location>
</feature>
<feature type="transmembrane region" description="Helical" evidence="1">
    <location>
        <begin position="188"/>
        <end position="215"/>
    </location>
</feature>